<feature type="coiled-coil region" evidence="1">
    <location>
        <begin position="46"/>
        <end position="83"/>
    </location>
</feature>
<organism evidence="3 4">
    <name type="scientific">Candidatus Shapirobacteria bacterium GW2011_GWE2_38_30</name>
    <dbReference type="NCBI Taxonomy" id="1618490"/>
    <lineage>
        <taxon>Bacteria</taxon>
        <taxon>Candidatus Shapironibacteriota</taxon>
    </lineage>
</organism>
<dbReference type="EMBL" id="LBUT01000011">
    <property type="protein sequence ID" value="KKQ69783.1"/>
    <property type="molecule type" value="Genomic_DNA"/>
</dbReference>
<proteinExistence type="predicted"/>
<dbReference type="STRING" id="1618490.US90_C0011G0006"/>
<comment type="caution">
    <text evidence="3">The sequence shown here is derived from an EMBL/GenBank/DDBJ whole genome shotgun (WGS) entry which is preliminary data.</text>
</comment>
<sequence length="259" mass="29266">MKIEVKSDKVFGLESWQVKMIVLPLSILVLAIISLIFVVIPSFNQLTSTNNQIKQKNIQIKNLEEKRNYLMNLNQDEVEANAEYLNLSLLKNKDAYYLVNVVRNVVEQKGFRIDAFSITPGEVEAETEEVAETSQTVNNKFGLTNIPVELTLLGPKSSYVDVVKALERTLPILSISNFEVKNVGEVAQIKLEVETYFVADKFESNLDKLTLADLTLTQDEMSLVKTLSEYDKTAGMVIDSGLIKSGEFKNYDRENPFEL</sequence>
<protein>
    <recommendedName>
        <fullName evidence="5">Type IV pilus assembly protein PilO</fullName>
    </recommendedName>
</protein>
<evidence type="ECO:0000256" key="1">
    <source>
        <dbReference type="SAM" id="Coils"/>
    </source>
</evidence>
<keyword evidence="2" id="KW-0472">Membrane</keyword>
<dbReference type="Proteomes" id="UP000034406">
    <property type="component" value="Unassembled WGS sequence"/>
</dbReference>
<evidence type="ECO:0000313" key="4">
    <source>
        <dbReference type="Proteomes" id="UP000034406"/>
    </source>
</evidence>
<evidence type="ECO:0008006" key="5">
    <source>
        <dbReference type="Google" id="ProtNLM"/>
    </source>
</evidence>
<feature type="transmembrane region" description="Helical" evidence="2">
    <location>
        <begin position="21"/>
        <end position="43"/>
    </location>
</feature>
<accession>A0A0G0JQD6</accession>
<evidence type="ECO:0000313" key="3">
    <source>
        <dbReference type="EMBL" id="KKQ69783.1"/>
    </source>
</evidence>
<reference evidence="3 4" key="1">
    <citation type="journal article" date="2015" name="Nature">
        <title>rRNA introns, odd ribosomes, and small enigmatic genomes across a large radiation of phyla.</title>
        <authorList>
            <person name="Brown C.T."/>
            <person name="Hug L.A."/>
            <person name="Thomas B.C."/>
            <person name="Sharon I."/>
            <person name="Castelle C.J."/>
            <person name="Singh A."/>
            <person name="Wilkins M.J."/>
            <person name="Williams K.H."/>
            <person name="Banfield J.F."/>
        </authorList>
    </citation>
    <scope>NUCLEOTIDE SEQUENCE [LARGE SCALE GENOMIC DNA]</scope>
</reference>
<evidence type="ECO:0000256" key="2">
    <source>
        <dbReference type="SAM" id="Phobius"/>
    </source>
</evidence>
<keyword evidence="2" id="KW-0812">Transmembrane</keyword>
<gene>
    <name evidence="3" type="ORF">US90_C0011G0006</name>
</gene>
<keyword evidence="1" id="KW-0175">Coiled coil</keyword>
<keyword evidence="2" id="KW-1133">Transmembrane helix</keyword>
<dbReference type="AlphaFoldDB" id="A0A0G0JQD6"/>
<name>A0A0G0JQD6_9BACT</name>